<organism evidence="2 3">
    <name type="scientific">Hyphomicrobium facile</name>
    <dbReference type="NCBI Taxonomy" id="51670"/>
    <lineage>
        <taxon>Bacteria</taxon>
        <taxon>Pseudomonadati</taxon>
        <taxon>Pseudomonadota</taxon>
        <taxon>Alphaproteobacteria</taxon>
        <taxon>Hyphomicrobiales</taxon>
        <taxon>Hyphomicrobiaceae</taxon>
        <taxon>Hyphomicrobium</taxon>
    </lineage>
</organism>
<evidence type="ECO:0000313" key="3">
    <source>
        <dbReference type="Proteomes" id="UP000199423"/>
    </source>
</evidence>
<dbReference type="AlphaFoldDB" id="A0A1I7NKP4"/>
<dbReference type="EMBL" id="FPCH01000002">
    <property type="protein sequence ID" value="SFV35180.1"/>
    <property type="molecule type" value="Genomic_DNA"/>
</dbReference>
<evidence type="ECO:0000256" key="1">
    <source>
        <dbReference type="SAM" id="Phobius"/>
    </source>
</evidence>
<protein>
    <submittedName>
        <fullName evidence="2">Uncharacterized protein</fullName>
    </submittedName>
</protein>
<dbReference type="STRING" id="51670.SAMN04488557_2520"/>
<dbReference type="OrthoDB" id="7867413at2"/>
<sequence length="61" mass="6855">MNNFEIIEYAAWALSAALGLWMLFDMIKTNLAYNEDLLTSSKEGEIDDALVIDPTHQGGHR</sequence>
<reference evidence="3" key="1">
    <citation type="submission" date="2016-10" db="EMBL/GenBank/DDBJ databases">
        <authorList>
            <person name="Varghese N."/>
            <person name="Submissions S."/>
        </authorList>
    </citation>
    <scope>NUCLEOTIDE SEQUENCE [LARGE SCALE GENOMIC DNA]</scope>
    <source>
        <strain evidence="3">DSM 1565</strain>
    </source>
</reference>
<keyword evidence="1" id="KW-0812">Transmembrane</keyword>
<evidence type="ECO:0000313" key="2">
    <source>
        <dbReference type="EMBL" id="SFV35180.1"/>
    </source>
</evidence>
<name>A0A1I7NKP4_9HYPH</name>
<feature type="transmembrane region" description="Helical" evidence="1">
    <location>
        <begin position="6"/>
        <end position="24"/>
    </location>
</feature>
<keyword evidence="1" id="KW-1133">Transmembrane helix</keyword>
<dbReference type="RefSeq" id="WP_092867989.1">
    <property type="nucleotide sequence ID" value="NZ_FPCH01000002.1"/>
</dbReference>
<gene>
    <name evidence="2" type="ORF">SAMN04488557_2520</name>
</gene>
<keyword evidence="3" id="KW-1185">Reference proteome</keyword>
<accession>A0A1I7NKP4</accession>
<proteinExistence type="predicted"/>
<keyword evidence="1" id="KW-0472">Membrane</keyword>
<dbReference type="Proteomes" id="UP000199423">
    <property type="component" value="Unassembled WGS sequence"/>
</dbReference>